<dbReference type="Pfam" id="PF00646">
    <property type="entry name" value="F-box"/>
    <property type="match status" value="1"/>
</dbReference>
<organism evidence="2">
    <name type="scientific">Nicotiana alata</name>
    <name type="common">Winged tobacco</name>
    <name type="synonym">Persian tobacco</name>
    <dbReference type="NCBI Taxonomy" id="4087"/>
    <lineage>
        <taxon>Eukaryota</taxon>
        <taxon>Viridiplantae</taxon>
        <taxon>Streptophyta</taxon>
        <taxon>Embryophyta</taxon>
        <taxon>Tracheophyta</taxon>
        <taxon>Spermatophyta</taxon>
        <taxon>Magnoliopsida</taxon>
        <taxon>eudicotyledons</taxon>
        <taxon>Gunneridae</taxon>
        <taxon>Pentapetalae</taxon>
        <taxon>asterids</taxon>
        <taxon>lamiids</taxon>
        <taxon>Solanales</taxon>
        <taxon>Solanaceae</taxon>
        <taxon>Nicotianoideae</taxon>
        <taxon>Nicotianeae</taxon>
        <taxon>Nicotiana</taxon>
    </lineage>
</organism>
<accession>A9XI06</accession>
<sequence>MEEVNDQRTKLPYDVMIDIMKRLPAKSVIRIKCVSKTWYYMINSPDFISIHYNYDYPSKHFIVFKRYLEIDAEESIYYNGKNMLSVHCNDDSLKSVAPNTEYLDDYIGVNIAGPCNGIVCIGSYRGIVLYNPTLREFWELPPSILPPPPYLSSDKKLNYWMDMTMGIGFDPNTNDYKVVRILRPAHEYTFEDFDNHIRDVSKVEVYNLSTNSWRRIKDLECLVDTLHCSHVFFNGAFHWRRYTKSDDYFIVSFNFSIESFQMIPSPEGLTDEGRKSLFVLSESLALICFTENYPREMLVHQSIDIWVMKKYGVRESWIKEFTVGPMLIKIPLSVWKNDTELMIESNNGKLMSCNLLSQATKDLDMSGVPDTLEAIVCKESLISIKREREKWS</sequence>
<dbReference type="AlphaFoldDB" id="A9XI06"/>
<dbReference type="InterPro" id="IPR050796">
    <property type="entry name" value="SCF_F-box_component"/>
</dbReference>
<dbReference type="InterPro" id="IPR006527">
    <property type="entry name" value="F-box-assoc_dom_typ1"/>
</dbReference>
<name>A9XI06_NICAL</name>
<dbReference type="InterPro" id="IPR017451">
    <property type="entry name" value="F-box-assoc_interact_dom"/>
</dbReference>
<evidence type="ECO:0000259" key="1">
    <source>
        <dbReference type="PROSITE" id="PS50181"/>
    </source>
</evidence>
<dbReference type="InterPro" id="IPR036047">
    <property type="entry name" value="F-box-like_dom_sf"/>
</dbReference>
<dbReference type="CDD" id="cd22157">
    <property type="entry name" value="F-box_AtFBW1-like"/>
    <property type="match status" value="1"/>
</dbReference>
<protein>
    <submittedName>
        <fullName evidence="2">Class S F-box protein</fullName>
    </submittedName>
</protein>
<dbReference type="Pfam" id="PF07734">
    <property type="entry name" value="FBA_1"/>
    <property type="match status" value="1"/>
</dbReference>
<dbReference type="PROSITE" id="PS50181">
    <property type="entry name" value="FBOX"/>
    <property type="match status" value="1"/>
</dbReference>
<reference evidence="2" key="1">
    <citation type="journal article" date="2007" name="Genetics">
        <title>Expression of 10 S-class SLF-like genes in Nicotiana alata pollen and its implications for understanding the pollen factor of the S locus.</title>
        <authorList>
            <person name="Wheeler D."/>
            <person name="Newbigin E."/>
        </authorList>
    </citation>
    <scope>NUCLEOTIDE SEQUENCE</scope>
</reference>
<dbReference type="InterPro" id="IPR001810">
    <property type="entry name" value="F-box_dom"/>
</dbReference>
<proteinExistence type="evidence at transcript level"/>
<dbReference type="Gene3D" id="1.20.1280.50">
    <property type="match status" value="1"/>
</dbReference>
<feature type="domain" description="F-box" evidence="1">
    <location>
        <begin position="5"/>
        <end position="55"/>
    </location>
</feature>
<dbReference type="PANTHER" id="PTHR31672">
    <property type="entry name" value="BNACNNG10540D PROTEIN"/>
    <property type="match status" value="1"/>
</dbReference>
<dbReference type="SMART" id="SM00256">
    <property type="entry name" value="FBOX"/>
    <property type="match status" value="1"/>
</dbReference>
<gene>
    <name evidence="2" type="primary">DD7</name>
</gene>
<dbReference type="NCBIfam" id="TIGR01640">
    <property type="entry name" value="F_box_assoc_1"/>
    <property type="match status" value="1"/>
</dbReference>
<dbReference type="EMBL" id="EF420257">
    <property type="protein sequence ID" value="ABR18787.1"/>
    <property type="molecule type" value="mRNA"/>
</dbReference>
<evidence type="ECO:0000313" key="2">
    <source>
        <dbReference type="EMBL" id="ABR18787.1"/>
    </source>
</evidence>
<dbReference type="PANTHER" id="PTHR31672:SF13">
    <property type="entry name" value="F-BOX PROTEIN CPR30-LIKE"/>
    <property type="match status" value="1"/>
</dbReference>
<dbReference type="SUPFAM" id="SSF81383">
    <property type="entry name" value="F-box domain"/>
    <property type="match status" value="1"/>
</dbReference>